<organism evidence="2 3">
    <name type="scientific">Podospora appendiculata</name>
    <dbReference type="NCBI Taxonomy" id="314037"/>
    <lineage>
        <taxon>Eukaryota</taxon>
        <taxon>Fungi</taxon>
        <taxon>Dikarya</taxon>
        <taxon>Ascomycota</taxon>
        <taxon>Pezizomycotina</taxon>
        <taxon>Sordariomycetes</taxon>
        <taxon>Sordariomycetidae</taxon>
        <taxon>Sordariales</taxon>
        <taxon>Podosporaceae</taxon>
        <taxon>Podospora</taxon>
    </lineage>
</organism>
<protein>
    <submittedName>
        <fullName evidence="2">Uncharacterized protein</fullName>
    </submittedName>
</protein>
<comment type="caution">
    <text evidence="2">The sequence shown here is derived from an EMBL/GenBank/DDBJ whole genome shotgun (WGS) entry which is preliminary data.</text>
</comment>
<feature type="region of interest" description="Disordered" evidence="1">
    <location>
        <begin position="225"/>
        <end position="246"/>
    </location>
</feature>
<feature type="compositionally biased region" description="Basic and acidic residues" evidence="1">
    <location>
        <begin position="86"/>
        <end position="95"/>
    </location>
</feature>
<feature type="compositionally biased region" description="Pro residues" evidence="1">
    <location>
        <begin position="54"/>
        <end position="64"/>
    </location>
</feature>
<feature type="compositionally biased region" description="Acidic residues" evidence="1">
    <location>
        <begin position="315"/>
        <end position="334"/>
    </location>
</feature>
<feature type="region of interest" description="Disordered" evidence="1">
    <location>
        <begin position="1"/>
        <end position="103"/>
    </location>
</feature>
<feature type="compositionally biased region" description="Basic and acidic residues" evidence="1">
    <location>
        <begin position="1"/>
        <end position="10"/>
    </location>
</feature>
<dbReference type="EMBL" id="JAULSO010000002">
    <property type="protein sequence ID" value="KAK3690081.1"/>
    <property type="molecule type" value="Genomic_DNA"/>
</dbReference>
<evidence type="ECO:0000313" key="3">
    <source>
        <dbReference type="Proteomes" id="UP001270362"/>
    </source>
</evidence>
<feature type="compositionally biased region" description="Polar residues" evidence="1">
    <location>
        <begin position="225"/>
        <end position="235"/>
    </location>
</feature>
<feature type="compositionally biased region" description="Basic and acidic residues" evidence="1">
    <location>
        <begin position="300"/>
        <end position="314"/>
    </location>
</feature>
<gene>
    <name evidence="2" type="ORF">B0T22DRAFT_187512</name>
</gene>
<evidence type="ECO:0000256" key="1">
    <source>
        <dbReference type="SAM" id="MobiDB-lite"/>
    </source>
</evidence>
<keyword evidence="3" id="KW-1185">Reference proteome</keyword>
<proteinExistence type="predicted"/>
<sequence>MTTSDSREGIPKQGSFGEKQRSRNTPRMKQEIKEIILNAQHPWTWNGQTYVQHPTPPASSPPVYSPQRERGPSHSAFKGTTSSRSIDSHPRKYDGSGHQSGSLRRAAHCGEGLADTACKEDPRLEMAEILKQQMTLFEQQQILGATLASITEATFASITEALASQQSMRRMEEMFREARDWHLKARNQRLPPSMAAAVVPRPMPRSEAVLEVNERPPAVLQSTLRQQPKNATAASASHGMTLRKKMPQAELVLPSIEKIEEDWGDREEPTALDLVVSDIVGESERELVDDVASSSAKANIKIERIQEEDSRKDEDNDAEHEEDAEEGNDDEYEQESAAVPVPVGMKRKADGQATGPPRLKKQTYHNIGKRISTSEIPNPFLEKAEEELRKRQRRLGATGARSRVHRR</sequence>
<name>A0AAE0XCE1_9PEZI</name>
<reference evidence="2" key="2">
    <citation type="submission" date="2023-06" db="EMBL/GenBank/DDBJ databases">
        <authorList>
            <consortium name="Lawrence Berkeley National Laboratory"/>
            <person name="Haridas S."/>
            <person name="Hensen N."/>
            <person name="Bonometti L."/>
            <person name="Westerberg I."/>
            <person name="Brannstrom I.O."/>
            <person name="Guillou S."/>
            <person name="Cros-Aarteil S."/>
            <person name="Calhoun S."/>
            <person name="Kuo A."/>
            <person name="Mondo S."/>
            <person name="Pangilinan J."/>
            <person name="Riley R."/>
            <person name="Labutti K."/>
            <person name="Andreopoulos B."/>
            <person name="Lipzen A."/>
            <person name="Chen C."/>
            <person name="Yanf M."/>
            <person name="Daum C."/>
            <person name="Ng V."/>
            <person name="Clum A."/>
            <person name="Steindorff A."/>
            <person name="Ohm R."/>
            <person name="Martin F."/>
            <person name="Silar P."/>
            <person name="Natvig D."/>
            <person name="Lalanne C."/>
            <person name="Gautier V."/>
            <person name="Ament-Velasquez S.L."/>
            <person name="Kruys A."/>
            <person name="Hutchinson M.I."/>
            <person name="Powell A.J."/>
            <person name="Barry K."/>
            <person name="Miller A.N."/>
            <person name="Grigoriev I.V."/>
            <person name="Debuchy R."/>
            <person name="Gladieux P."/>
            <person name="Thoren M.H."/>
            <person name="Johannesson H."/>
        </authorList>
    </citation>
    <scope>NUCLEOTIDE SEQUENCE</scope>
    <source>
        <strain evidence="2">CBS 314.62</strain>
    </source>
</reference>
<feature type="compositionally biased region" description="Polar residues" evidence="1">
    <location>
        <begin position="41"/>
        <end position="52"/>
    </location>
</feature>
<dbReference type="AlphaFoldDB" id="A0AAE0XCE1"/>
<feature type="region of interest" description="Disordered" evidence="1">
    <location>
        <begin position="287"/>
        <end position="407"/>
    </location>
</feature>
<accession>A0AAE0XCE1</accession>
<dbReference type="Proteomes" id="UP001270362">
    <property type="component" value="Unassembled WGS sequence"/>
</dbReference>
<evidence type="ECO:0000313" key="2">
    <source>
        <dbReference type="EMBL" id="KAK3690081.1"/>
    </source>
</evidence>
<reference evidence="2" key="1">
    <citation type="journal article" date="2023" name="Mol. Phylogenet. Evol.">
        <title>Genome-scale phylogeny and comparative genomics of the fungal order Sordariales.</title>
        <authorList>
            <person name="Hensen N."/>
            <person name="Bonometti L."/>
            <person name="Westerberg I."/>
            <person name="Brannstrom I.O."/>
            <person name="Guillou S."/>
            <person name="Cros-Aarteil S."/>
            <person name="Calhoun S."/>
            <person name="Haridas S."/>
            <person name="Kuo A."/>
            <person name="Mondo S."/>
            <person name="Pangilinan J."/>
            <person name="Riley R."/>
            <person name="LaButti K."/>
            <person name="Andreopoulos B."/>
            <person name="Lipzen A."/>
            <person name="Chen C."/>
            <person name="Yan M."/>
            <person name="Daum C."/>
            <person name="Ng V."/>
            <person name="Clum A."/>
            <person name="Steindorff A."/>
            <person name="Ohm R.A."/>
            <person name="Martin F."/>
            <person name="Silar P."/>
            <person name="Natvig D.O."/>
            <person name="Lalanne C."/>
            <person name="Gautier V."/>
            <person name="Ament-Velasquez S.L."/>
            <person name="Kruys A."/>
            <person name="Hutchinson M.I."/>
            <person name="Powell A.J."/>
            <person name="Barry K."/>
            <person name="Miller A.N."/>
            <person name="Grigoriev I.V."/>
            <person name="Debuchy R."/>
            <person name="Gladieux P."/>
            <person name="Hiltunen Thoren M."/>
            <person name="Johannesson H."/>
        </authorList>
    </citation>
    <scope>NUCLEOTIDE SEQUENCE</scope>
    <source>
        <strain evidence="2">CBS 314.62</strain>
    </source>
</reference>